<evidence type="ECO:0000313" key="4">
    <source>
        <dbReference type="Proteomes" id="UP001278188"/>
    </source>
</evidence>
<dbReference type="Pfam" id="PF01345">
    <property type="entry name" value="DUF11"/>
    <property type="match status" value="2"/>
</dbReference>
<name>A0ABU3WBC7_9GAMM</name>
<sequence>MGEITMTWDRPVTNPVINISGLGGTTGYGISGQFKLLTTSNISSMYALSGKNFSVSNYEIKHSGAYVSSSTSAGNIGATIDNNGASGSIQLMTTQPITTLTFGVYMRSSTTASGNISSNSGADAFVFSVASIDSMVGDLLIEKTNKVTQVPKGSNTKYTVRVTNKGPDTFTGTFLNDRLAQGLELVKVECSTAANNKCTDSSTIIKEKLFVTDADLTSASNTGQDTGSLAKDQFYEVEVTAKVIGEVGTQTINKASVKLPTLGSSTGVACKNQTGVGGTTGLTRVFNETSGICSVTDTDTIGKPVADLAVLKTAEKTEYKAGDLVKYTIQAWNEGPSDIAEVLVTDDVPVSLASVQMYTCKAYGKAVCPTMVLNSGVNATNKITSPKFTLPVTGKDENQNKIDYLEFTLTALAYQTGSVTNTAEIASALAEVETNTANNKSSVTVTVLKDTPVTTGDANNMCKGTQSANLITDTGFYKYNENHAVKEKVYIANPDVTPFSVAYGTGPNGALQLVGKVNWSYGNPRITGSTIKVYVNGTPYAVLTTPGASTNKEAVFTALNGATVSPSSLKLGVYSDETTAITFTLTLPTTITHSLTGVKVEFQNISPGENVSHAGDDIGFSLNNLNVCLKPTFELKKISEGGTDAFEFENFSNLAANASYQIQSGEVVTTVVGSAQNVRLKNSVSPVENGVTAPVYADANKAISFTEKESGLYSLRSVECTDSNASVSENGIGNLAVRQGSTVTLDASKVKFASKLICKVTNEKKAGYVFSGRVINDNSGTTQDAAKAYNGVADSGEVGIAGSRIELQNCSTKTVIASAQTNANGDFEIRTLQNVFDATSNNVCLVQKNLEGYTSVSSTKSTVANATYDLFTVEKNGTASVYDGFIFGDAQLQLILTQNGQKNISAGDVVDYPHEIISNSVHQLGGLTSSNIQQPSGQDWQSIIYHDTNCNGLVDVNEKLYSVALQNTPVMPGQKICLVQRVVSSAAAKAGDSLTAEFKLDYSQNYVGNTPGKSNSVHDITTVGSAGLDIKKQVRTVNSCPSTSADTALFATANTAKKEQFLEYQIAYTNSSAKKLIDVVLKDSVPLGTEYKTCTENCTQTGSSLEWTVPGTLLPGAKGSVLFCVKVQ</sequence>
<dbReference type="InterPro" id="IPR013783">
    <property type="entry name" value="Ig-like_fold"/>
</dbReference>
<dbReference type="Gene3D" id="2.60.40.10">
    <property type="entry name" value="Immunoglobulins"/>
    <property type="match status" value="1"/>
</dbReference>
<reference evidence="3 4" key="1">
    <citation type="submission" date="2023-06" db="EMBL/GenBank/DDBJ databases">
        <title>Genomic Analysis of Acinetobacter Strains Recovered from South Australian Aquatic Samples provides Insights into the Circulation of Antibiotic Resistance determinants in the Environment.</title>
        <authorList>
            <person name="Tobin L."/>
            <person name="Jarocki V.M."/>
            <person name="Kenyon J."/>
            <person name="Drigo B."/>
            <person name="Donner E."/>
            <person name="Djordjevic S.P."/>
            <person name="Hamidian M."/>
        </authorList>
    </citation>
    <scope>NUCLEOTIDE SEQUENCE [LARGE SCALE GENOMIC DNA]</scope>
    <source>
        <strain evidence="3 4">SAAc652</strain>
    </source>
</reference>
<dbReference type="Proteomes" id="UP001278188">
    <property type="component" value="Unassembled WGS sequence"/>
</dbReference>
<protein>
    <submittedName>
        <fullName evidence="3">DUF11 domain-containing protein</fullName>
    </submittedName>
</protein>
<evidence type="ECO:0000259" key="1">
    <source>
        <dbReference type="Pfam" id="PF01345"/>
    </source>
</evidence>
<proteinExistence type="predicted"/>
<dbReference type="NCBIfam" id="TIGR01451">
    <property type="entry name" value="B_ant_repeat"/>
    <property type="match status" value="2"/>
</dbReference>
<organism evidence="3 4">
    <name type="scientific">Acinetobacter chinensis</name>
    <dbReference type="NCBI Taxonomy" id="2004650"/>
    <lineage>
        <taxon>Bacteria</taxon>
        <taxon>Pseudomonadati</taxon>
        <taxon>Pseudomonadota</taxon>
        <taxon>Gammaproteobacteria</taxon>
        <taxon>Moraxellales</taxon>
        <taxon>Moraxellaceae</taxon>
        <taxon>Acinetobacter</taxon>
    </lineage>
</organism>
<dbReference type="InterPro" id="IPR047589">
    <property type="entry name" value="DUF11_rpt"/>
</dbReference>
<dbReference type="RefSeq" id="WP_317081438.1">
    <property type="nucleotide sequence ID" value="NZ_JASVDY010000001.1"/>
</dbReference>
<dbReference type="Pfam" id="PF24514">
    <property type="entry name" value="SpaA_4"/>
    <property type="match status" value="1"/>
</dbReference>
<comment type="caution">
    <text evidence="3">The sequence shown here is derived from an EMBL/GenBank/DDBJ whole genome shotgun (WGS) entry which is preliminary data.</text>
</comment>
<feature type="domain" description="SpaA-like prealbumin fold" evidence="2">
    <location>
        <begin position="635"/>
        <end position="764"/>
    </location>
</feature>
<accession>A0ABU3WBC7</accession>
<dbReference type="InterPro" id="IPR055371">
    <property type="entry name" value="SpaA_PFL_dom_4"/>
</dbReference>
<dbReference type="EMBL" id="JASVDY010000001">
    <property type="protein sequence ID" value="MDV2467718.1"/>
    <property type="molecule type" value="Genomic_DNA"/>
</dbReference>
<keyword evidence="4" id="KW-1185">Reference proteome</keyword>
<feature type="domain" description="DUF11" evidence="1">
    <location>
        <begin position="307"/>
        <end position="445"/>
    </location>
</feature>
<evidence type="ECO:0000259" key="2">
    <source>
        <dbReference type="Pfam" id="PF24514"/>
    </source>
</evidence>
<dbReference type="InterPro" id="IPR001434">
    <property type="entry name" value="OmcB-like_DUF11"/>
</dbReference>
<feature type="domain" description="DUF11" evidence="1">
    <location>
        <begin position="138"/>
        <end position="258"/>
    </location>
</feature>
<gene>
    <name evidence="3" type="ORF">QR674_01800</name>
</gene>
<evidence type="ECO:0000313" key="3">
    <source>
        <dbReference type="EMBL" id="MDV2467718.1"/>
    </source>
</evidence>